<dbReference type="Gene3D" id="1.10.10.10">
    <property type="entry name" value="Winged helix-like DNA-binding domain superfamily/Winged helix DNA-binding domain"/>
    <property type="match status" value="1"/>
</dbReference>
<dbReference type="EMBL" id="MGFS01000003">
    <property type="protein sequence ID" value="OGM12122.1"/>
    <property type="molecule type" value="Genomic_DNA"/>
</dbReference>
<proteinExistence type="predicted"/>
<sequence>MTARTWSFSYFPKDYHKDNLIKISQILKKGETVQLIGAPGSGTSALVRLITQVPKIKNSYFPKKFNFQFLLLDGNILLERNSLTLSRLFLSLFGTQADIPEDNVGINQKLEEEISRICSKGNLVLIIDHIQELDYPELAPFFANLSYVYRRFRPNLNFIFISDRLLRTRADLENFKDLGRFLTSNIISISNLNQKDSFWFIKDVEKQVSLHLNKEEETEIFKISSGFPRTMKRLVEAVSKGFSIDELMENPNLFPALAIHLDELSESGGMIQESPILIAYRNSLSDKDKGDHFENIKFNQRLTKLEDKLLKFFLLKKGEVVVREDGIEKLWGENAVAISDHAYDQIVHRLRGKLRTSIPKVELETIKGRGHCLRI</sequence>
<keyword evidence="1 2" id="KW-0238">DNA-binding</keyword>
<dbReference type="Pfam" id="PF00486">
    <property type="entry name" value="Trans_reg_C"/>
    <property type="match status" value="1"/>
</dbReference>
<dbReference type="AlphaFoldDB" id="A0A1F7XAU2"/>
<evidence type="ECO:0000256" key="2">
    <source>
        <dbReference type="PROSITE-ProRule" id="PRU01091"/>
    </source>
</evidence>
<dbReference type="PROSITE" id="PS51755">
    <property type="entry name" value="OMPR_PHOB"/>
    <property type="match status" value="1"/>
</dbReference>
<evidence type="ECO:0000256" key="1">
    <source>
        <dbReference type="ARBA" id="ARBA00023125"/>
    </source>
</evidence>
<dbReference type="Proteomes" id="UP000177053">
    <property type="component" value="Unassembled WGS sequence"/>
</dbReference>
<feature type="domain" description="OmpR/PhoB-type" evidence="3">
    <location>
        <begin position="268"/>
        <end position="375"/>
    </location>
</feature>
<feature type="DNA-binding region" description="OmpR/PhoB-type" evidence="2">
    <location>
        <begin position="268"/>
        <end position="375"/>
    </location>
</feature>
<dbReference type="InterPro" id="IPR036388">
    <property type="entry name" value="WH-like_DNA-bd_sf"/>
</dbReference>
<dbReference type="GO" id="GO:0006355">
    <property type="term" value="P:regulation of DNA-templated transcription"/>
    <property type="evidence" value="ECO:0007669"/>
    <property type="project" value="InterPro"/>
</dbReference>
<dbReference type="SUPFAM" id="SSF46894">
    <property type="entry name" value="C-terminal effector domain of the bipartite response regulators"/>
    <property type="match status" value="1"/>
</dbReference>
<dbReference type="InterPro" id="IPR001867">
    <property type="entry name" value="OmpR/PhoB-type_DNA-bd"/>
</dbReference>
<gene>
    <name evidence="4" type="ORF">A2Z22_03465</name>
</gene>
<dbReference type="InterPro" id="IPR027417">
    <property type="entry name" value="P-loop_NTPase"/>
</dbReference>
<protein>
    <recommendedName>
        <fullName evidence="3">OmpR/PhoB-type domain-containing protein</fullName>
    </recommendedName>
</protein>
<comment type="caution">
    <text evidence="4">The sequence shown here is derived from an EMBL/GenBank/DDBJ whole genome shotgun (WGS) entry which is preliminary data.</text>
</comment>
<evidence type="ECO:0000313" key="5">
    <source>
        <dbReference type="Proteomes" id="UP000177053"/>
    </source>
</evidence>
<evidence type="ECO:0000313" key="4">
    <source>
        <dbReference type="EMBL" id="OGM12122.1"/>
    </source>
</evidence>
<dbReference type="Gene3D" id="3.40.50.300">
    <property type="entry name" value="P-loop containing nucleotide triphosphate hydrolases"/>
    <property type="match status" value="1"/>
</dbReference>
<dbReference type="GO" id="GO:0003677">
    <property type="term" value="F:DNA binding"/>
    <property type="evidence" value="ECO:0007669"/>
    <property type="project" value="UniProtKB-UniRule"/>
</dbReference>
<evidence type="ECO:0000259" key="3">
    <source>
        <dbReference type="PROSITE" id="PS51755"/>
    </source>
</evidence>
<dbReference type="SUPFAM" id="SSF52540">
    <property type="entry name" value="P-loop containing nucleoside triphosphate hydrolases"/>
    <property type="match status" value="1"/>
</dbReference>
<reference evidence="4 5" key="1">
    <citation type="journal article" date="2016" name="Nat. Commun.">
        <title>Thousands of microbial genomes shed light on interconnected biogeochemical processes in an aquifer system.</title>
        <authorList>
            <person name="Anantharaman K."/>
            <person name="Brown C.T."/>
            <person name="Hug L.A."/>
            <person name="Sharon I."/>
            <person name="Castelle C.J."/>
            <person name="Probst A.J."/>
            <person name="Thomas B.C."/>
            <person name="Singh A."/>
            <person name="Wilkins M.J."/>
            <person name="Karaoz U."/>
            <person name="Brodie E.L."/>
            <person name="Williams K.H."/>
            <person name="Hubbard S.S."/>
            <person name="Banfield J.F."/>
        </authorList>
    </citation>
    <scope>NUCLEOTIDE SEQUENCE [LARGE SCALE GENOMIC DNA]</scope>
</reference>
<name>A0A1F7XAU2_9BACT</name>
<dbReference type="InterPro" id="IPR016032">
    <property type="entry name" value="Sig_transdc_resp-reg_C-effctor"/>
</dbReference>
<dbReference type="SMART" id="SM00862">
    <property type="entry name" value="Trans_reg_C"/>
    <property type="match status" value="1"/>
</dbReference>
<organism evidence="4 5">
    <name type="scientific">Candidatus Woesebacteria bacterium RBG_16_34_12</name>
    <dbReference type="NCBI Taxonomy" id="1802480"/>
    <lineage>
        <taxon>Bacteria</taxon>
        <taxon>Candidatus Woeseibacteriota</taxon>
    </lineage>
</organism>
<accession>A0A1F7XAU2</accession>
<dbReference type="GO" id="GO:0000160">
    <property type="term" value="P:phosphorelay signal transduction system"/>
    <property type="evidence" value="ECO:0007669"/>
    <property type="project" value="InterPro"/>
</dbReference>